<feature type="domain" description="Gram-positive pilin subunit D1 N-terminal" evidence="8">
    <location>
        <begin position="36"/>
        <end position="194"/>
    </location>
</feature>
<keyword evidence="2" id="KW-0964">Secreted</keyword>
<gene>
    <name evidence="10" type="ORF">LOSG293_480020</name>
</gene>
<dbReference type="AlphaFoldDB" id="A0A081BKW1"/>
<dbReference type="RefSeq" id="WP_034529609.1">
    <property type="nucleotide sequence ID" value="NZ_BBJM01000048.1"/>
</dbReference>
<protein>
    <submittedName>
        <fullName evidence="10">Cell wall surface anchor protein</fullName>
    </submittedName>
</protein>
<evidence type="ECO:0000313" key="11">
    <source>
        <dbReference type="Proteomes" id="UP000028700"/>
    </source>
</evidence>
<dbReference type="eggNOG" id="COG4932">
    <property type="taxonomic scope" value="Bacteria"/>
</dbReference>
<dbReference type="InterPro" id="IPR008966">
    <property type="entry name" value="Adhesion_dom_sf"/>
</dbReference>
<dbReference type="Pfam" id="PF00746">
    <property type="entry name" value="Gram_pos_anchor"/>
    <property type="match status" value="1"/>
</dbReference>
<dbReference type="Pfam" id="PF17802">
    <property type="entry name" value="SpaA"/>
    <property type="match status" value="1"/>
</dbReference>
<keyword evidence="5" id="KW-1133">Transmembrane helix</keyword>
<feature type="chain" id="PRO_5001755147" evidence="6">
    <location>
        <begin position="32"/>
        <end position="507"/>
    </location>
</feature>
<evidence type="ECO:0000259" key="8">
    <source>
        <dbReference type="Pfam" id="PF16555"/>
    </source>
</evidence>
<dbReference type="NCBIfam" id="TIGR01167">
    <property type="entry name" value="LPXTG_anchor"/>
    <property type="match status" value="1"/>
</dbReference>
<evidence type="ECO:0000256" key="4">
    <source>
        <dbReference type="ARBA" id="ARBA00023088"/>
    </source>
</evidence>
<keyword evidence="4" id="KW-0572">Peptidoglycan-anchor</keyword>
<dbReference type="Gene3D" id="2.60.40.740">
    <property type="match status" value="1"/>
</dbReference>
<keyword evidence="1" id="KW-0134">Cell wall</keyword>
<dbReference type="STRING" id="1291743.LOSG293_480020"/>
<feature type="domain" description="Gram-positive cocci surface proteins LPxTG" evidence="7">
    <location>
        <begin position="465"/>
        <end position="505"/>
    </location>
</feature>
<evidence type="ECO:0000256" key="5">
    <source>
        <dbReference type="SAM" id="Phobius"/>
    </source>
</evidence>
<dbReference type="Gene3D" id="2.60.40.10">
    <property type="entry name" value="Immunoglobulins"/>
    <property type="match status" value="2"/>
</dbReference>
<organism evidence="10 11">
    <name type="scientific">Secundilactobacillus oryzae JCM 18671</name>
    <dbReference type="NCBI Taxonomy" id="1291743"/>
    <lineage>
        <taxon>Bacteria</taxon>
        <taxon>Bacillati</taxon>
        <taxon>Bacillota</taxon>
        <taxon>Bacilli</taxon>
        <taxon>Lactobacillales</taxon>
        <taxon>Lactobacillaceae</taxon>
        <taxon>Secundilactobacillus</taxon>
    </lineage>
</organism>
<keyword evidence="3 6" id="KW-0732">Signal</keyword>
<accession>A0A081BKW1</accession>
<dbReference type="InterPro" id="IPR041033">
    <property type="entry name" value="SpaA_PFL_dom_1"/>
</dbReference>
<dbReference type="NCBIfam" id="NF033902">
    <property type="entry name" value="iso_D2_wall_anc"/>
    <property type="match status" value="1"/>
</dbReference>
<dbReference type="OrthoDB" id="3263741at2"/>
<keyword evidence="11" id="KW-1185">Reference proteome</keyword>
<evidence type="ECO:0000313" key="10">
    <source>
        <dbReference type="EMBL" id="GAK48679.1"/>
    </source>
</evidence>
<name>A0A081BKW1_9LACO</name>
<dbReference type="InterPro" id="IPR048052">
    <property type="entry name" value="FM1-like"/>
</dbReference>
<keyword evidence="5" id="KW-0472">Membrane</keyword>
<feature type="transmembrane region" description="Helical" evidence="5">
    <location>
        <begin position="480"/>
        <end position="501"/>
    </location>
</feature>
<evidence type="ECO:0000256" key="1">
    <source>
        <dbReference type="ARBA" id="ARBA00022512"/>
    </source>
</evidence>
<comment type="caution">
    <text evidence="10">The sequence shown here is derived from an EMBL/GenBank/DDBJ whole genome shotgun (WGS) entry which is preliminary data.</text>
</comment>
<keyword evidence="5" id="KW-0812">Transmembrane</keyword>
<sequence>MKSKLKSLIIGLIMVLPLLLLSFATPQKVSAADTDNSVKVTLHKRVFDSAQEAKQNTGEIMNDFGGTGLNGVTFKAYNVTDHYLSLRKSGATAQDAVTAIQSDAKDSDNLPSYAGSAVATETTATSKGEDGIAAFDNLNLKNSDGNYQTYLFVETDSPTDITQQAEPMVLTMPIYKTSDTSAINHDIQIYPKNVKSTPITKDLDEASKKDLAVTLPDGSTIYNAQYGQSFGYNITVNVPWNIKDKDTFNVVDKPDTGIDIDASTVSIDGLTKGTDYTVNKKDNGYQVVFKTTSAAVQALAGKSLTITYKATLTNNATPDTAIGNTATLNIGNGTDITSTPANGPKIYTGGAQFVKKDSQSNKTLAGAKFQLVKVDSNGNIVSYATQASDGSYTWNDSATGATTYTSDTNGLVALKGLSYSDKLDSGESYALLEIQAPDGYAKLDSPVKFSITKGSFADSNKITIDNTKEGLLPSTGGKGIYIFLAIGIVIMIVAFGGYKAIKKHEEI</sequence>
<dbReference type="EMBL" id="BBJM01000048">
    <property type="protein sequence ID" value="GAK48679.1"/>
    <property type="molecule type" value="Genomic_DNA"/>
</dbReference>
<dbReference type="NCBIfam" id="TIGR04226">
    <property type="entry name" value="RrgB_K2N_iso_D2"/>
    <property type="match status" value="1"/>
</dbReference>
<proteinExistence type="predicted"/>
<dbReference type="InterPro" id="IPR026466">
    <property type="entry name" value="Fim_isopep_form_D2_dom"/>
</dbReference>
<dbReference type="Proteomes" id="UP000028700">
    <property type="component" value="Unassembled WGS sequence"/>
</dbReference>
<evidence type="ECO:0000256" key="6">
    <source>
        <dbReference type="SAM" id="SignalP"/>
    </source>
</evidence>
<dbReference type="SUPFAM" id="SSF49401">
    <property type="entry name" value="Bacterial adhesins"/>
    <property type="match status" value="1"/>
</dbReference>
<dbReference type="InterPro" id="IPR013783">
    <property type="entry name" value="Ig-like_fold"/>
</dbReference>
<evidence type="ECO:0000256" key="3">
    <source>
        <dbReference type="ARBA" id="ARBA00022729"/>
    </source>
</evidence>
<dbReference type="Pfam" id="PF16555">
    <property type="entry name" value="GramPos_pilinD1"/>
    <property type="match status" value="1"/>
</dbReference>
<evidence type="ECO:0000256" key="2">
    <source>
        <dbReference type="ARBA" id="ARBA00022525"/>
    </source>
</evidence>
<dbReference type="InterPro" id="IPR019931">
    <property type="entry name" value="LPXTG_anchor"/>
</dbReference>
<dbReference type="InterPro" id="IPR032364">
    <property type="entry name" value="GramPos_pilinD1_N"/>
</dbReference>
<feature type="signal peptide" evidence="6">
    <location>
        <begin position="1"/>
        <end position="31"/>
    </location>
</feature>
<evidence type="ECO:0000259" key="9">
    <source>
        <dbReference type="Pfam" id="PF17802"/>
    </source>
</evidence>
<evidence type="ECO:0000259" key="7">
    <source>
        <dbReference type="Pfam" id="PF00746"/>
    </source>
</evidence>
<reference evidence="10" key="1">
    <citation type="journal article" date="2014" name="Genome Announc.">
        <title>Draft Genome Sequence of Lactobacillus oryzae Strain SG293T.</title>
        <authorList>
            <person name="Tanizawa Y."/>
            <person name="Fujisawa T."/>
            <person name="Mochizuki T."/>
            <person name="Kaminuma E."/>
            <person name="Nakamura Y."/>
            <person name="Tohno M."/>
        </authorList>
    </citation>
    <scope>NUCLEOTIDE SEQUENCE [LARGE SCALE GENOMIC DNA]</scope>
    <source>
        <strain evidence="10">SG293</strain>
    </source>
</reference>
<feature type="domain" description="SpaA-like prealbumin fold" evidence="9">
    <location>
        <begin position="352"/>
        <end position="457"/>
    </location>
</feature>